<dbReference type="Pfam" id="PF03906">
    <property type="entry name" value="Phage_T7_tail"/>
    <property type="match status" value="1"/>
</dbReference>
<keyword evidence="3" id="KW-0946">Virion</keyword>
<keyword evidence="2" id="KW-1227">Viral tail protein</keyword>
<sequence length="402" mass="43330">MAYSWQEQRLPAGSQTVPVEIQYLDRSYIHLYINEVEVTDFTWGSDTLIRFDQTLAEESTVLLVRRTPREYLYLMFSEGAAFIKENLDTQNRQFLHLAQELVEGRSVDGFFGNIDMNGYRIVNLRAGEQPGDAVNKGQLDAEALRISALENTFVSQTNSYPWYTTATEPTDILTPPLVFNKASVYINGVCQTPGYSYEVVANTIMLADPIPAGTHVFARLGEDVTDLVPDYATGSQLQAVAQRTTLVEEDMQTVQASMNSLQSDVTSLDTSKAAKGDAGLAQLGATAVGSAVFKAASQVDARAAIGANSSLSQQAQQTFRDAATGFTIKMGVLPASLTSPYTVTFDIPFTALFQVQLTGGPTTGESATGNAQVSALAASSFTCKAAAVAELQGCYWVAYGTS</sequence>
<dbReference type="Gene3D" id="2.60.40.3940">
    <property type="match status" value="1"/>
</dbReference>
<accession>A0AA51VIK7</accession>
<evidence type="ECO:0000256" key="3">
    <source>
        <dbReference type="ARBA" id="ARBA00022844"/>
    </source>
</evidence>
<dbReference type="EMBL" id="OQ921331">
    <property type="protein sequence ID" value="WMX18823.1"/>
    <property type="molecule type" value="Genomic_DNA"/>
</dbReference>
<evidence type="ECO:0000313" key="5">
    <source>
        <dbReference type="EMBL" id="WMX18823.1"/>
    </source>
</evidence>
<name>A0AA51VIK7_9CAUD</name>
<proteinExistence type="predicted"/>
<feature type="domain" description="Bacteriophage T7 tail fibre protein-like N-terminal" evidence="4">
    <location>
        <begin position="8"/>
        <end position="103"/>
    </location>
</feature>
<dbReference type="GO" id="GO:0098015">
    <property type="term" value="C:virus tail"/>
    <property type="evidence" value="ECO:0007669"/>
    <property type="project" value="UniProtKB-KW"/>
</dbReference>
<evidence type="ECO:0000313" key="6">
    <source>
        <dbReference type="Proteomes" id="UP001182171"/>
    </source>
</evidence>
<evidence type="ECO:0000259" key="4">
    <source>
        <dbReference type="Pfam" id="PF03906"/>
    </source>
</evidence>
<dbReference type="InterPro" id="IPR005604">
    <property type="entry name" value="Phage_T7_tail_fibre-like_N"/>
</dbReference>
<comment type="subcellular location">
    <subcellularLocation>
        <location evidence="1">Virion</location>
    </subcellularLocation>
</comment>
<evidence type="ECO:0000256" key="2">
    <source>
        <dbReference type="ARBA" id="ARBA00022732"/>
    </source>
</evidence>
<protein>
    <submittedName>
        <fullName evidence="5">Non-contractile tail fiber protein</fullName>
    </submittedName>
</protein>
<dbReference type="Proteomes" id="UP001182171">
    <property type="component" value="Segment"/>
</dbReference>
<keyword evidence="6" id="KW-1185">Reference proteome</keyword>
<organism evidence="5 6">
    <name type="scientific">Escherichia phage vB_EcoP_PAS7</name>
    <dbReference type="NCBI Taxonomy" id="3053875"/>
    <lineage>
        <taxon>Viruses</taxon>
        <taxon>Duplodnaviria</taxon>
        <taxon>Heunggongvirae</taxon>
        <taxon>Uroviricota</taxon>
        <taxon>Caudoviricetes</taxon>
        <taxon>Autographivirales</taxon>
        <taxon>Autoscriptoviridae</taxon>
        <taxon>Slopekvirinae</taxon>
        <taxon>Cepavirus</taxon>
        <taxon>Cepavirus PAS7</taxon>
    </lineage>
</organism>
<reference evidence="5" key="1">
    <citation type="submission" date="2023-05" db="EMBL/GenBank/DDBJ databases">
        <title>Complete genome sequence of three non-O157 smooth Escherichia coli infecting phages.</title>
        <authorList>
            <person name="Pas C."/>
            <person name="Briers Y."/>
            <person name="Fieseler L."/>
        </authorList>
    </citation>
    <scope>NUCLEOTIDE SEQUENCE</scope>
</reference>
<evidence type="ECO:0000256" key="1">
    <source>
        <dbReference type="ARBA" id="ARBA00004328"/>
    </source>
</evidence>